<dbReference type="NCBIfam" id="NF033530">
    <property type="entry name" value="lasso_PqqD_Strm"/>
    <property type="match status" value="1"/>
</dbReference>
<sequence length="86" mass="9434">MTPLRLRADVATTETEDGMVLLDRRTGRYWVLNRSGALVVRGLTAGLSHDEIAEELAGEQHRDPGQALAEVRALAEQLRSAELAHT</sequence>
<organism evidence="1 2">
    <name type="scientific">Actinoalloteichus caeruleus DSM 43889</name>
    <dbReference type="NCBI Taxonomy" id="1120930"/>
    <lineage>
        <taxon>Bacteria</taxon>
        <taxon>Bacillati</taxon>
        <taxon>Actinomycetota</taxon>
        <taxon>Actinomycetes</taxon>
        <taxon>Pseudonocardiales</taxon>
        <taxon>Pseudonocardiaceae</taxon>
        <taxon>Actinoalloteichus</taxon>
        <taxon>Actinoalloteichus cyanogriseus</taxon>
    </lineage>
</organism>
<protein>
    <submittedName>
        <fullName evidence="1">Coenzyme PQQ synthesis protein D (PqqD)</fullName>
    </submittedName>
</protein>
<evidence type="ECO:0000313" key="2">
    <source>
        <dbReference type="Proteomes" id="UP000791080"/>
    </source>
</evidence>
<dbReference type="Gene3D" id="1.10.10.1150">
    <property type="entry name" value="Coenzyme PQQ synthesis protein D (PqqD)"/>
    <property type="match status" value="1"/>
</dbReference>
<evidence type="ECO:0000313" key="1">
    <source>
        <dbReference type="EMBL" id="MCP2333946.1"/>
    </source>
</evidence>
<dbReference type="RefSeq" id="WP_026420792.1">
    <property type="nucleotide sequence ID" value="NZ_AUBJ02000001.1"/>
</dbReference>
<reference evidence="1 2" key="1">
    <citation type="submission" date="2013-07" db="EMBL/GenBank/DDBJ databases">
        <authorList>
            <consortium name="DOE Joint Genome Institute"/>
            <person name="Reeve W."/>
            <person name="Huntemann M."/>
            <person name="Han J."/>
            <person name="Chen A."/>
            <person name="Kyrpides N."/>
            <person name="Mavromatis K."/>
            <person name="Markowitz V."/>
            <person name="Palaniappan K."/>
            <person name="Ivanova N."/>
            <person name="Schaumberg A."/>
            <person name="Pati A."/>
            <person name="Liolios K."/>
            <person name="Nordberg H.P."/>
            <person name="Cantor M.N."/>
            <person name="Hua S.X."/>
            <person name="Woyke T."/>
        </authorList>
    </citation>
    <scope>NUCLEOTIDE SEQUENCE [LARGE SCALE GENOMIC DNA]</scope>
    <source>
        <strain evidence="1 2">DSM 43889</strain>
    </source>
</reference>
<gene>
    <name evidence="1" type="ORF">G443_004216</name>
</gene>
<name>A0ABT1JP85_ACTCY</name>
<dbReference type="EMBL" id="AUBJ02000001">
    <property type="protein sequence ID" value="MCP2333946.1"/>
    <property type="molecule type" value="Genomic_DNA"/>
</dbReference>
<reference evidence="1 2" key="2">
    <citation type="submission" date="2022-06" db="EMBL/GenBank/DDBJ databases">
        <title>Genomic Encyclopedia of Type Strains, Phase I: the one thousand microbial genomes (KMG-I) project.</title>
        <authorList>
            <person name="Kyrpides N."/>
        </authorList>
    </citation>
    <scope>NUCLEOTIDE SEQUENCE [LARGE SCALE GENOMIC DNA]</scope>
    <source>
        <strain evidence="1 2">DSM 43889</strain>
    </source>
</reference>
<dbReference type="Pfam" id="PF05402">
    <property type="entry name" value="PqqD"/>
    <property type="match status" value="1"/>
</dbReference>
<dbReference type="InterPro" id="IPR008792">
    <property type="entry name" value="PQQD"/>
</dbReference>
<dbReference type="InterPro" id="IPR041881">
    <property type="entry name" value="PqqD_sf"/>
</dbReference>
<proteinExistence type="predicted"/>
<dbReference type="Proteomes" id="UP000791080">
    <property type="component" value="Unassembled WGS sequence"/>
</dbReference>
<accession>A0ABT1JP85</accession>
<keyword evidence="2" id="KW-1185">Reference proteome</keyword>
<comment type="caution">
    <text evidence="1">The sequence shown here is derived from an EMBL/GenBank/DDBJ whole genome shotgun (WGS) entry which is preliminary data.</text>
</comment>